<keyword evidence="3" id="KW-0238">DNA-binding</keyword>
<keyword evidence="5" id="KW-0539">Nucleus</keyword>
<dbReference type="PANTHER" id="PTHR34067">
    <property type="entry name" value="OS04G0193200 PROTEIN"/>
    <property type="match status" value="1"/>
</dbReference>
<evidence type="ECO:0000259" key="8">
    <source>
        <dbReference type="PROSITE" id="PS50982"/>
    </source>
</evidence>
<evidence type="ECO:0000256" key="4">
    <source>
        <dbReference type="ARBA" id="ARBA00023163"/>
    </source>
</evidence>
<proteinExistence type="predicted"/>
<dbReference type="AlphaFoldDB" id="A0A0S3T6J7"/>
<keyword evidence="7" id="KW-0472">Membrane</keyword>
<keyword evidence="7" id="KW-1133">Transmembrane helix</keyword>
<protein>
    <recommendedName>
        <fullName evidence="8">MBD domain-containing protein</fullName>
    </recommendedName>
</protein>
<evidence type="ECO:0000256" key="5">
    <source>
        <dbReference type="ARBA" id="ARBA00023242"/>
    </source>
</evidence>
<dbReference type="InterPro" id="IPR001739">
    <property type="entry name" value="Methyl_CpG_DNA-bd"/>
</dbReference>
<dbReference type="SUPFAM" id="SSF54171">
    <property type="entry name" value="DNA-binding domain"/>
    <property type="match status" value="1"/>
</dbReference>
<feature type="region of interest" description="Disordered" evidence="6">
    <location>
        <begin position="1"/>
        <end position="33"/>
    </location>
</feature>
<dbReference type="PROSITE" id="PS50982">
    <property type="entry name" value="MBD"/>
    <property type="match status" value="1"/>
</dbReference>
<gene>
    <name evidence="9" type="primary">Vigan.10G213500</name>
    <name evidence="9" type="ORF">VIGAN_10213500</name>
</gene>
<dbReference type="Pfam" id="PF01429">
    <property type="entry name" value="MBD"/>
    <property type="match status" value="1"/>
</dbReference>
<name>A0A0S3T6J7_PHAAN</name>
<organism evidence="9 10">
    <name type="scientific">Vigna angularis var. angularis</name>
    <dbReference type="NCBI Taxonomy" id="157739"/>
    <lineage>
        <taxon>Eukaryota</taxon>
        <taxon>Viridiplantae</taxon>
        <taxon>Streptophyta</taxon>
        <taxon>Embryophyta</taxon>
        <taxon>Tracheophyta</taxon>
        <taxon>Spermatophyta</taxon>
        <taxon>Magnoliopsida</taxon>
        <taxon>eudicotyledons</taxon>
        <taxon>Gunneridae</taxon>
        <taxon>Pentapetalae</taxon>
        <taxon>rosids</taxon>
        <taxon>fabids</taxon>
        <taxon>Fabales</taxon>
        <taxon>Fabaceae</taxon>
        <taxon>Papilionoideae</taxon>
        <taxon>50 kb inversion clade</taxon>
        <taxon>NPAAA clade</taxon>
        <taxon>indigoferoid/millettioid clade</taxon>
        <taxon>Phaseoleae</taxon>
        <taxon>Vigna</taxon>
    </lineage>
</organism>
<evidence type="ECO:0000256" key="2">
    <source>
        <dbReference type="ARBA" id="ARBA00023015"/>
    </source>
</evidence>
<keyword evidence="4" id="KW-0804">Transcription</keyword>
<evidence type="ECO:0000256" key="3">
    <source>
        <dbReference type="ARBA" id="ARBA00023125"/>
    </source>
</evidence>
<dbReference type="InterPro" id="IPR016177">
    <property type="entry name" value="DNA-bd_dom_sf"/>
</dbReference>
<feature type="transmembrane region" description="Helical" evidence="7">
    <location>
        <begin position="100"/>
        <end position="122"/>
    </location>
</feature>
<keyword evidence="2" id="KW-0805">Transcription regulation</keyword>
<reference evidence="9 10" key="1">
    <citation type="journal article" date="2015" name="Sci. Rep.">
        <title>The power of single molecule real-time sequencing technology in the de novo assembly of a eukaryotic genome.</title>
        <authorList>
            <person name="Sakai H."/>
            <person name="Naito K."/>
            <person name="Ogiso-Tanaka E."/>
            <person name="Takahashi Y."/>
            <person name="Iseki K."/>
            <person name="Muto C."/>
            <person name="Satou K."/>
            <person name="Teruya K."/>
            <person name="Shiroma A."/>
            <person name="Shimoji M."/>
            <person name="Hirano T."/>
            <person name="Itoh T."/>
            <person name="Kaga A."/>
            <person name="Tomooka N."/>
        </authorList>
    </citation>
    <scope>NUCLEOTIDE SEQUENCE [LARGE SCALE GENOMIC DNA]</scope>
    <source>
        <strain evidence="10">cv. Shumari</strain>
    </source>
</reference>
<evidence type="ECO:0000256" key="1">
    <source>
        <dbReference type="ARBA" id="ARBA00004123"/>
    </source>
</evidence>
<evidence type="ECO:0000313" key="10">
    <source>
        <dbReference type="Proteomes" id="UP000291084"/>
    </source>
</evidence>
<dbReference type="InterPro" id="IPR038945">
    <property type="entry name" value="MBD13-like"/>
</dbReference>
<accession>A0A0S3T6J7</accession>
<dbReference type="GO" id="GO:0005634">
    <property type="term" value="C:nucleus"/>
    <property type="evidence" value="ECO:0007669"/>
    <property type="project" value="UniProtKB-SubCell"/>
</dbReference>
<keyword evidence="7" id="KW-0812">Transmembrane</keyword>
<dbReference type="EMBL" id="AP015043">
    <property type="protein sequence ID" value="BAU00532.1"/>
    <property type="molecule type" value="Genomic_DNA"/>
</dbReference>
<keyword evidence="10" id="KW-1185">Reference proteome</keyword>
<dbReference type="Gene3D" id="3.30.890.10">
    <property type="entry name" value="Methyl-cpg-binding Protein 2, Chain A"/>
    <property type="match status" value="1"/>
</dbReference>
<evidence type="ECO:0000256" key="7">
    <source>
        <dbReference type="SAM" id="Phobius"/>
    </source>
</evidence>
<feature type="domain" description="MBD" evidence="8">
    <location>
        <begin position="28"/>
        <end position="100"/>
    </location>
</feature>
<comment type="subcellular location">
    <subcellularLocation>
        <location evidence="1">Nucleus</location>
    </subcellularLocation>
</comment>
<dbReference type="PANTHER" id="PTHR34067:SF20">
    <property type="entry name" value="OS08G0206700 PROTEIN"/>
    <property type="match status" value="1"/>
</dbReference>
<feature type="compositionally biased region" description="Polar residues" evidence="6">
    <location>
        <begin position="10"/>
        <end position="29"/>
    </location>
</feature>
<evidence type="ECO:0000256" key="6">
    <source>
        <dbReference type="SAM" id="MobiDB-lite"/>
    </source>
</evidence>
<sequence length="154" mass="17554">MGKAQHKISEATNRQISNSTKCNSKQTVQKSDEHPEWLPDGWIVDSKTRKSGAHMGCGYKCYIDPTGRKFYSKPEVLRYIKTININSHSSKKEKMRKSNVCISVSLISIFLFHSSFAANFIIKPTVFILSCYHLLNCCSSCTIGYSHNWNFVIH</sequence>
<evidence type="ECO:0000313" key="9">
    <source>
        <dbReference type="EMBL" id="BAU00532.1"/>
    </source>
</evidence>
<dbReference type="GO" id="GO:0003677">
    <property type="term" value="F:DNA binding"/>
    <property type="evidence" value="ECO:0007669"/>
    <property type="project" value="UniProtKB-KW"/>
</dbReference>
<dbReference type="Proteomes" id="UP000291084">
    <property type="component" value="Chromosome 10"/>
</dbReference>